<protein>
    <submittedName>
        <fullName evidence="6">TPR repeat protein-like protein</fullName>
    </submittedName>
</protein>
<dbReference type="Pfam" id="PF18972">
    <property type="entry name" value="Wheel"/>
    <property type="match status" value="1"/>
</dbReference>
<dbReference type="PANTHER" id="PTHR46035">
    <property type="entry name" value="TETRATRICOPEPTIDE REPEAT PROTEIN 4"/>
    <property type="match status" value="1"/>
</dbReference>
<dbReference type="InterPro" id="IPR019734">
    <property type="entry name" value="TPR_rpt"/>
</dbReference>
<sequence>MPPAMADVKQHTADDVLKMMNKVPLFMTELDETDEQGNENVALEAIKALAYEGSKAEQAENFRQQGNEHARMKNWLDAKEFYTKAIGVLKAPSKSIQDRIEEMPDIDIVEIDEEAEAKKEKETEEASYVNRALCNLELKNYRSCTFDCAAALRINFRNVKAWYRSASACLALDKIPEASDACTSGLNVDANNSALQNLVTKIQEREKHLAQLSRQREEREERERAEERALKLALKARNIHTRATGKAPDLEDAKVKLERPLDASSTIFIPTMLLYPLHLQTDFIKDLSEHVSLQEQLSYVLPLPWDEKHEYTVESIDCYMETTTGGLIKVGKKLPMTKTLTTGKVEVIDGMLKVYVIPRSRAQEWIDDFKKKRRPTG</sequence>
<dbReference type="Gene3D" id="1.25.40.10">
    <property type="entry name" value="Tetratricopeptide repeat domain"/>
    <property type="match status" value="1"/>
</dbReference>
<dbReference type="InterPro" id="IPR044059">
    <property type="entry name" value="Csn1/TTC4_wheel"/>
</dbReference>
<dbReference type="GO" id="GO:0006457">
    <property type="term" value="P:protein folding"/>
    <property type="evidence" value="ECO:0007669"/>
    <property type="project" value="TreeGrafter"/>
</dbReference>
<dbReference type="GO" id="GO:0005829">
    <property type="term" value="C:cytosol"/>
    <property type="evidence" value="ECO:0007669"/>
    <property type="project" value="TreeGrafter"/>
</dbReference>
<evidence type="ECO:0000313" key="6">
    <source>
        <dbReference type="EMBL" id="KAF2237365.1"/>
    </source>
</evidence>
<dbReference type="CDD" id="cd21381">
    <property type="entry name" value="CTWD_TTC4"/>
    <property type="match status" value="1"/>
</dbReference>
<evidence type="ECO:0000256" key="2">
    <source>
        <dbReference type="ARBA" id="ARBA00022803"/>
    </source>
</evidence>
<proteinExistence type="inferred from homology"/>
<gene>
    <name evidence="6" type="ORF">EV356DRAFT_521486</name>
</gene>
<reference evidence="6" key="1">
    <citation type="journal article" date="2020" name="Stud. Mycol.">
        <title>101 Dothideomycetes genomes: a test case for predicting lifestyles and emergence of pathogens.</title>
        <authorList>
            <person name="Haridas S."/>
            <person name="Albert R."/>
            <person name="Binder M."/>
            <person name="Bloem J."/>
            <person name="Labutti K."/>
            <person name="Salamov A."/>
            <person name="Andreopoulos B."/>
            <person name="Baker S."/>
            <person name="Barry K."/>
            <person name="Bills G."/>
            <person name="Bluhm B."/>
            <person name="Cannon C."/>
            <person name="Castanera R."/>
            <person name="Culley D."/>
            <person name="Daum C."/>
            <person name="Ezra D."/>
            <person name="Gonzalez J."/>
            <person name="Henrissat B."/>
            <person name="Kuo A."/>
            <person name="Liang C."/>
            <person name="Lipzen A."/>
            <person name="Lutzoni F."/>
            <person name="Magnuson J."/>
            <person name="Mondo S."/>
            <person name="Nolan M."/>
            <person name="Ohm R."/>
            <person name="Pangilinan J."/>
            <person name="Park H.-J."/>
            <person name="Ramirez L."/>
            <person name="Alfaro M."/>
            <person name="Sun H."/>
            <person name="Tritt A."/>
            <person name="Yoshinaga Y."/>
            <person name="Zwiers L.-H."/>
            <person name="Turgeon B."/>
            <person name="Goodwin S."/>
            <person name="Spatafora J."/>
            <person name="Crous P."/>
            <person name="Grigoriev I."/>
        </authorList>
    </citation>
    <scope>NUCLEOTIDE SEQUENCE</scope>
    <source>
        <strain evidence="6">Tuck. ex Michener</strain>
    </source>
</reference>
<keyword evidence="2" id="KW-0802">TPR repeat</keyword>
<dbReference type="GO" id="GO:0030544">
    <property type="term" value="F:Hsp70 protein binding"/>
    <property type="evidence" value="ECO:0007669"/>
    <property type="project" value="TreeGrafter"/>
</dbReference>
<dbReference type="GO" id="GO:0005634">
    <property type="term" value="C:nucleus"/>
    <property type="evidence" value="ECO:0007669"/>
    <property type="project" value="TreeGrafter"/>
</dbReference>
<dbReference type="SUPFAM" id="SSF48452">
    <property type="entry name" value="TPR-like"/>
    <property type="match status" value="1"/>
</dbReference>
<evidence type="ECO:0000313" key="7">
    <source>
        <dbReference type="Proteomes" id="UP000800092"/>
    </source>
</evidence>
<dbReference type="GO" id="GO:0051879">
    <property type="term" value="F:Hsp90 protein binding"/>
    <property type="evidence" value="ECO:0007669"/>
    <property type="project" value="InterPro"/>
</dbReference>
<keyword evidence="7" id="KW-1185">Reference proteome</keyword>
<dbReference type="AlphaFoldDB" id="A0A6A6HGW6"/>
<keyword evidence="4" id="KW-0175">Coiled coil</keyword>
<evidence type="ECO:0000256" key="4">
    <source>
        <dbReference type="SAM" id="Coils"/>
    </source>
</evidence>
<feature type="coiled-coil region" evidence="4">
    <location>
        <begin position="195"/>
        <end position="235"/>
    </location>
</feature>
<dbReference type="SMART" id="SM00028">
    <property type="entry name" value="TPR"/>
    <property type="match status" value="3"/>
</dbReference>
<dbReference type="OrthoDB" id="420195at2759"/>
<dbReference type="EMBL" id="ML991780">
    <property type="protein sequence ID" value="KAF2237365.1"/>
    <property type="molecule type" value="Genomic_DNA"/>
</dbReference>
<accession>A0A6A6HGW6</accession>
<evidence type="ECO:0000256" key="3">
    <source>
        <dbReference type="ARBA" id="ARBA00023602"/>
    </source>
</evidence>
<dbReference type="InterPro" id="IPR011990">
    <property type="entry name" value="TPR-like_helical_dom_sf"/>
</dbReference>
<evidence type="ECO:0000256" key="1">
    <source>
        <dbReference type="ARBA" id="ARBA00022737"/>
    </source>
</evidence>
<comment type="similarity">
    <text evidence="3">Belongs to the TTC4 family.</text>
</comment>
<organism evidence="6 7">
    <name type="scientific">Viridothelium virens</name>
    <name type="common">Speckled blister lichen</name>
    <name type="synonym">Trypethelium virens</name>
    <dbReference type="NCBI Taxonomy" id="1048519"/>
    <lineage>
        <taxon>Eukaryota</taxon>
        <taxon>Fungi</taxon>
        <taxon>Dikarya</taxon>
        <taxon>Ascomycota</taxon>
        <taxon>Pezizomycotina</taxon>
        <taxon>Dothideomycetes</taxon>
        <taxon>Dothideomycetes incertae sedis</taxon>
        <taxon>Trypetheliales</taxon>
        <taxon>Trypetheliaceae</taxon>
        <taxon>Viridothelium</taxon>
    </lineage>
</organism>
<feature type="domain" description="Cns1/TTC4 wheel" evidence="5">
    <location>
        <begin position="260"/>
        <end position="369"/>
    </location>
</feature>
<dbReference type="FunFam" id="1.25.40.10:FF:000611">
    <property type="entry name" value="TPR repeat protein"/>
    <property type="match status" value="1"/>
</dbReference>
<name>A0A6A6HGW6_VIRVR</name>
<evidence type="ECO:0000259" key="5">
    <source>
        <dbReference type="Pfam" id="PF18972"/>
    </source>
</evidence>
<dbReference type="Proteomes" id="UP000800092">
    <property type="component" value="Unassembled WGS sequence"/>
</dbReference>
<keyword evidence="1" id="KW-0677">Repeat</keyword>
<dbReference type="PANTHER" id="PTHR46035:SF1">
    <property type="entry name" value="TETRATRICOPEPTIDE REPEAT PROTEIN 4"/>
    <property type="match status" value="1"/>
</dbReference>